<organism evidence="7 8">
    <name type="scientific">Eptatretus burgeri</name>
    <name type="common">Inshore hagfish</name>
    <dbReference type="NCBI Taxonomy" id="7764"/>
    <lineage>
        <taxon>Eukaryota</taxon>
        <taxon>Metazoa</taxon>
        <taxon>Chordata</taxon>
        <taxon>Craniata</taxon>
        <taxon>Vertebrata</taxon>
        <taxon>Cyclostomata</taxon>
        <taxon>Myxini</taxon>
        <taxon>Myxiniformes</taxon>
        <taxon>Myxinidae</taxon>
        <taxon>Eptatretinae</taxon>
        <taxon>Eptatretus</taxon>
    </lineage>
</organism>
<dbReference type="GO" id="GO:0005829">
    <property type="term" value="C:cytosol"/>
    <property type="evidence" value="ECO:0007669"/>
    <property type="project" value="TreeGrafter"/>
</dbReference>
<dbReference type="InterPro" id="IPR019156">
    <property type="entry name" value="Ataxin-10_domain"/>
</dbReference>
<dbReference type="PANTHER" id="PTHR13255:SF0">
    <property type="entry name" value="ATAXIN-10"/>
    <property type="match status" value="1"/>
</dbReference>
<evidence type="ECO:0000313" key="7">
    <source>
        <dbReference type="Ensembl" id="ENSEBUP00000025100.1"/>
    </source>
</evidence>
<dbReference type="GO" id="GO:0051301">
    <property type="term" value="P:cell division"/>
    <property type="evidence" value="ECO:0007669"/>
    <property type="project" value="UniProtKB-KW"/>
</dbReference>
<dbReference type="GeneTree" id="ENSGT00390000010377"/>
<dbReference type="Proteomes" id="UP000694388">
    <property type="component" value="Unplaced"/>
</dbReference>
<dbReference type="InterPro" id="IPR051374">
    <property type="entry name" value="Ataxin-10/CTR86_families"/>
</dbReference>
<dbReference type="SUPFAM" id="SSF48371">
    <property type="entry name" value="ARM repeat"/>
    <property type="match status" value="1"/>
</dbReference>
<dbReference type="GO" id="GO:0031175">
    <property type="term" value="P:neuron projection development"/>
    <property type="evidence" value="ECO:0007669"/>
    <property type="project" value="TreeGrafter"/>
</dbReference>
<sequence>MAGVRLPELNELLSVDGTLQKLGPRTLEAVVELTRVFRQPENRIVASQDLFVTLTHLLRLITQALTDVSSTELADSELTGGITKDTVVSTLLPLAAETVRCLRNLCVECLRNQNFCRTTGALEEAIKLLLFLLDLPRDVGDEVLFVALRCCIQYLGNAAVGNVQNQCTVWNTAFPDLLLRCLLLSDGKAVDYCCMILHTCLNTSRVNTLAANSSGLPLARAILDVCHTHPELEWPLLLVTQHVLPSSFFIPTIYQDLDHRQRLTVLEVLEVQLEEPPEKDISLPPSLLLLLPRELRQCGTAFLELLAQAAGRESISEDVVELEKVLCCLCQATAQPGRFPDLLDHPDILPCTLELLHATSEAGKQNGALYCMDKADYSVASRQLGRGFKCEMVRLIGNLCYKNKTNQDKIRVLDGIPLILDNTSIDENNPFIEQWAVLAIHNLTEHNLENQAVLAAMKRQGFAPGVDALRGLGVEVEEREDQLYFKTMKKAPST</sequence>
<accession>A0A8C4R752</accession>
<evidence type="ECO:0000256" key="2">
    <source>
        <dbReference type="ARBA" id="ARBA00018804"/>
    </source>
</evidence>
<dbReference type="InterPro" id="IPR016024">
    <property type="entry name" value="ARM-type_fold"/>
</dbReference>
<dbReference type="Ensembl" id="ENSEBUT00000025676.1">
    <property type="protein sequence ID" value="ENSEBUP00000025100.1"/>
    <property type="gene ID" value="ENSEBUG00000015467.1"/>
</dbReference>
<dbReference type="PANTHER" id="PTHR13255">
    <property type="entry name" value="ATAXIN-10"/>
    <property type="match status" value="1"/>
</dbReference>
<dbReference type="AlphaFoldDB" id="A0A8C4R752"/>
<dbReference type="InterPro" id="IPR011989">
    <property type="entry name" value="ARM-like"/>
</dbReference>
<evidence type="ECO:0000259" key="6">
    <source>
        <dbReference type="Pfam" id="PF09759"/>
    </source>
</evidence>
<keyword evidence="8" id="KW-1185">Reference proteome</keyword>
<evidence type="ECO:0000256" key="4">
    <source>
        <dbReference type="ARBA" id="ARBA00023306"/>
    </source>
</evidence>
<reference evidence="7" key="1">
    <citation type="submission" date="2025-05" db="UniProtKB">
        <authorList>
            <consortium name="Ensembl"/>
        </authorList>
    </citation>
    <scope>IDENTIFICATION</scope>
</reference>
<feature type="domain" description="Ataxin-10" evidence="6">
    <location>
        <begin position="388"/>
        <end position="481"/>
    </location>
</feature>
<evidence type="ECO:0000256" key="5">
    <source>
        <dbReference type="ARBA" id="ARBA00045173"/>
    </source>
</evidence>
<dbReference type="Ensembl" id="ENSEBUT00000025641.1">
    <property type="protein sequence ID" value="ENSEBUP00000025065.1"/>
    <property type="gene ID" value="ENSEBUG00000015467.1"/>
</dbReference>
<evidence type="ECO:0000256" key="3">
    <source>
        <dbReference type="ARBA" id="ARBA00022618"/>
    </source>
</evidence>
<name>A0A8C4R752_EPTBU</name>
<dbReference type="Gene3D" id="1.25.10.10">
    <property type="entry name" value="Leucine-rich Repeat Variant"/>
    <property type="match status" value="1"/>
</dbReference>
<evidence type="ECO:0000256" key="1">
    <source>
        <dbReference type="ARBA" id="ARBA00008384"/>
    </source>
</evidence>
<keyword evidence="3" id="KW-0132">Cell division</keyword>
<comment type="similarity">
    <text evidence="1">Belongs to the ataxin-10 family.</text>
</comment>
<dbReference type="OMA" id="CAWESPP"/>
<evidence type="ECO:0000313" key="8">
    <source>
        <dbReference type="Proteomes" id="UP000694388"/>
    </source>
</evidence>
<dbReference type="Pfam" id="PF09759">
    <property type="entry name" value="Atx10homo_assoc"/>
    <property type="match status" value="1"/>
</dbReference>
<comment type="function">
    <text evidence="5">May play a role in the regulation of cytokinesis. May play a role in signaling by stimulating protein glycosylation. Induces neuritogenesis by activating the Ras-MAP kinase pathway and is necessary for the survival of cerebellar neurons. Does not appear to play a major role in ciliogenesis.</text>
</comment>
<protein>
    <recommendedName>
        <fullName evidence="2">Ataxin-10</fullName>
    </recommendedName>
</protein>
<proteinExistence type="inferred from homology"/>
<keyword evidence="4" id="KW-0131">Cell cycle</keyword>